<evidence type="ECO:0000256" key="4">
    <source>
        <dbReference type="ARBA" id="ARBA00022833"/>
    </source>
</evidence>
<dbReference type="PROSITE" id="PS50157">
    <property type="entry name" value="ZINC_FINGER_C2H2_2"/>
    <property type="match status" value="2"/>
</dbReference>
<dbReference type="InterPro" id="IPR022755">
    <property type="entry name" value="Znf_C2H2_jaz"/>
</dbReference>
<accession>A0AAE0I3I1</accession>
<keyword evidence="4" id="KW-0862">Zinc</keyword>
<dbReference type="InterPro" id="IPR036236">
    <property type="entry name" value="Znf_C2H2_sf"/>
</dbReference>
<reference evidence="8" key="1">
    <citation type="journal article" date="2023" name="Mol. Phylogenet. Evol.">
        <title>Genome-scale phylogeny and comparative genomics of the fungal order Sordariales.</title>
        <authorList>
            <person name="Hensen N."/>
            <person name="Bonometti L."/>
            <person name="Westerberg I."/>
            <person name="Brannstrom I.O."/>
            <person name="Guillou S."/>
            <person name="Cros-Aarteil S."/>
            <person name="Calhoun S."/>
            <person name="Haridas S."/>
            <person name="Kuo A."/>
            <person name="Mondo S."/>
            <person name="Pangilinan J."/>
            <person name="Riley R."/>
            <person name="LaButti K."/>
            <person name="Andreopoulos B."/>
            <person name="Lipzen A."/>
            <person name="Chen C."/>
            <person name="Yan M."/>
            <person name="Daum C."/>
            <person name="Ng V."/>
            <person name="Clum A."/>
            <person name="Steindorff A."/>
            <person name="Ohm R.A."/>
            <person name="Martin F."/>
            <person name="Silar P."/>
            <person name="Natvig D.O."/>
            <person name="Lalanne C."/>
            <person name="Gautier V."/>
            <person name="Ament-Velasquez S.L."/>
            <person name="Kruys A."/>
            <person name="Hutchinson M.I."/>
            <person name="Powell A.J."/>
            <person name="Barry K."/>
            <person name="Miller A.N."/>
            <person name="Grigoriev I.V."/>
            <person name="Debuchy R."/>
            <person name="Gladieux P."/>
            <person name="Hiltunen Thoren M."/>
            <person name="Johannesson H."/>
        </authorList>
    </citation>
    <scope>NUCLEOTIDE SEQUENCE</scope>
    <source>
        <strain evidence="8">SMH4131-1</strain>
    </source>
</reference>
<dbReference type="SMART" id="SM00355">
    <property type="entry name" value="ZnF_C2H2"/>
    <property type="match status" value="5"/>
</dbReference>
<keyword evidence="5" id="KW-0539">Nucleus</keyword>
<dbReference type="SUPFAM" id="SSF57667">
    <property type="entry name" value="beta-beta-alpha zinc fingers"/>
    <property type="match status" value="1"/>
</dbReference>
<dbReference type="GO" id="GO:0008270">
    <property type="term" value="F:zinc ion binding"/>
    <property type="evidence" value="ECO:0007669"/>
    <property type="project" value="UniProtKB-KW"/>
</dbReference>
<comment type="caution">
    <text evidence="8">The sequence shown here is derived from an EMBL/GenBank/DDBJ whole genome shotgun (WGS) entry which is preliminary data.</text>
</comment>
<evidence type="ECO:0000256" key="3">
    <source>
        <dbReference type="ARBA" id="ARBA00022771"/>
    </source>
</evidence>
<dbReference type="InterPro" id="IPR050527">
    <property type="entry name" value="Snail/Krueppel_Znf"/>
</dbReference>
<keyword evidence="1" id="KW-0479">Metal-binding</keyword>
<evidence type="ECO:0000256" key="5">
    <source>
        <dbReference type="ARBA" id="ARBA00023242"/>
    </source>
</evidence>
<dbReference type="Gene3D" id="3.30.160.60">
    <property type="entry name" value="Classic Zinc Finger"/>
    <property type="match status" value="2"/>
</dbReference>
<organism evidence="8 9">
    <name type="scientific">Cercophora scortea</name>
    <dbReference type="NCBI Taxonomy" id="314031"/>
    <lineage>
        <taxon>Eukaryota</taxon>
        <taxon>Fungi</taxon>
        <taxon>Dikarya</taxon>
        <taxon>Ascomycota</taxon>
        <taxon>Pezizomycotina</taxon>
        <taxon>Sordariomycetes</taxon>
        <taxon>Sordariomycetidae</taxon>
        <taxon>Sordariales</taxon>
        <taxon>Lasiosphaeriaceae</taxon>
        <taxon>Cercophora</taxon>
    </lineage>
</organism>
<protein>
    <submittedName>
        <fullName evidence="8">Zinc finger protein</fullName>
    </submittedName>
</protein>
<dbReference type="Pfam" id="PF12874">
    <property type="entry name" value="zf-met"/>
    <property type="match status" value="1"/>
</dbReference>
<dbReference type="InterPro" id="IPR013087">
    <property type="entry name" value="Znf_C2H2_type"/>
</dbReference>
<dbReference type="GO" id="GO:0000981">
    <property type="term" value="F:DNA-binding transcription factor activity, RNA polymerase II-specific"/>
    <property type="evidence" value="ECO:0007669"/>
    <property type="project" value="TreeGrafter"/>
</dbReference>
<dbReference type="AlphaFoldDB" id="A0AAE0I3I1"/>
<evidence type="ECO:0000313" key="9">
    <source>
        <dbReference type="Proteomes" id="UP001286456"/>
    </source>
</evidence>
<evidence type="ECO:0000313" key="8">
    <source>
        <dbReference type="EMBL" id="KAK3317695.1"/>
    </source>
</evidence>
<proteinExistence type="predicted"/>
<feature type="domain" description="C2H2-type" evidence="7">
    <location>
        <begin position="54"/>
        <end position="83"/>
    </location>
</feature>
<evidence type="ECO:0000256" key="2">
    <source>
        <dbReference type="ARBA" id="ARBA00022737"/>
    </source>
</evidence>
<dbReference type="EMBL" id="JAUEPO010000007">
    <property type="protein sequence ID" value="KAK3317695.1"/>
    <property type="molecule type" value="Genomic_DNA"/>
</dbReference>
<keyword evidence="2" id="KW-0677">Repeat</keyword>
<dbReference type="Proteomes" id="UP001286456">
    <property type="component" value="Unassembled WGS sequence"/>
</dbReference>
<evidence type="ECO:0000256" key="6">
    <source>
        <dbReference type="PROSITE-ProRule" id="PRU00042"/>
    </source>
</evidence>
<gene>
    <name evidence="8" type="ORF">B0T19DRAFT_446646</name>
</gene>
<dbReference type="PANTHER" id="PTHR24388:SF53">
    <property type="entry name" value="CHORION TRANSCRIPTION FACTOR CF2-RELATED"/>
    <property type="match status" value="1"/>
</dbReference>
<dbReference type="PANTHER" id="PTHR24388">
    <property type="entry name" value="ZINC FINGER PROTEIN"/>
    <property type="match status" value="1"/>
</dbReference>
<sequence>MGVNCGVCGTWFATPRARDQHAEAKGHWQYECDVCYDVFGDEQEREHHHVHDHHYCSHCDRSFQNLNNIKMHLNSSIHRGQNINCPSNCGNAFTTAAGATAHLETGACPNAPGVSRDDVYRLIRSKDPNSVISKKLIGWYGSETYEATNRTWNGPAYECYLCDRTFSRLASLNQHLQSPAHQQDLYHCPNRGCAQEFKTLAALINHLESESCGFMRFDAVQKQMSGLVSSNRLIGF</sequence>
<evidence type="ECO:0000256" key="1">
    <source>
        <dbReference type="ARBA" id="ARBA00022723"/>
    </source>
</evidence>
<evidence type="ECO:0000259" key="7">
    <source>
        <dbReference type="PROSITE" id="PS50157"/>
    </source>
</evidence>
<name>A0AAE0I3I1_9PEZI</name>
<keyword evidence="9" id="KW-1185">Reference proteome</keyword>
<dbReference type="PROSITE" id="PS00028">
    <property type="entry name" value="ZINC_FINGER_C2H2_1"/>
    <property type="match status" value="2"/>
</dbReference>
<dbReference type="Pfam" id="PF12171">
    <property type="entry name" value="zf-C2H2_jaz"/>
    <property type="match status" value="1"/>
</dbReference>
<dbReference type="GO" id="GO:0000978">
    <property type="term" value="F:RNA polymerase II cis-regulatory region sequence-specific DNA binding"/>
    <property type="evidence" value="ECO:0007669"/>
    <property type="project" value="TreeGrafter"/>
</dbReference>
<keyword evidence="3 6" id="KW-0863">Zinc-finger</keyword>
<feature type="domain" description="C2H2-type" evidence="7">
    <location>
        <begin position="157"/>
        <end position="181"/>
    </location>
</feature>
<reference evidence="8" key="2">
    <citation type="submission" date="2023-06" db="EMBL/GenBank/DDBJ databases">
        <authorList>
            <consortium name="Lawrence Berkeley National Laboratory"/>
            <person name="Haridas S."/>
            <person name="Hensen N."/>
            <person name="Bonometti L."/>
            <person name="Westerberg I."/>
            <person name="Brannstrom I.O."/>
            <person name="Guillou S."/>
            <person name="Cros-Aarteil S."/>
            <person name="Calhoun S."/>
            <person name="Kuo A."/>
            <person name="Mondo S."/>
            <person name="Pangilinan J."/>
            <person name="Riley R."/>
            <person name="Labutti K."/>
            <person name="Andreopoulos B."/>
            <person name="Lipzen A."/>
            <person name="Chen C."/>
            <person name="Yanf M."/>
            <person name="Daum C."/>
            <person name="Ng V."/>
            <person name="Clum A."/>
            <person name="Steindorff A."/>
            <person name="Ohm R."/>
            <person name="Martin F."/>
            <person name="Silar P."/>
            <person name="Natvig D."/>
            <person name="Lalanne C."/>
            <person name="Gautier V."/>
            <person name="Ament-Velasquez S.L."/>
            <person name="Kruys A."/>
            <person name="Hutchinson M.I."/>
            <person name="Powell A.J."/>
            <person name="Barry K."/>
            <person name="Miller A.N."/>
            <person name="Grigoriev I.V."/>
            <person name="Debuchy R."/>
            <person name="Gladieux P."/>
            <person name="Thoren M.H."/>
            <person name="Johannesson H."/>
        </authorList>
    </citation>
    <scope>NUCLEOTIDE SEQUENCE</scope>
    <source>
        <strain evidence="8">SMH4131-1</strain>
    </source>
</reference>